<comment type="caution">
    <text evidence="1">The sequence shown here is derived from an EMBL/GenBank/DDBJ whole genome shotgun (WGS) entry which is preliminary data.</text>
</comment>
<dbReference type="EMBL" id="CM042011">
    <property type="protein sequence ID" value="KAI3767649.1"/>
    <property type="molecule type" value="Genomic_DNA"/>
</dbReference>
<evidence type="ECO:0000313" key="2">
    <source>
        <dbReference type="Proteomes" id="UP001055811"/>
    </source>
</evidence>
<protein>
    <submittedName>
        <fullName evidence="1">Uncharacterized protein</fullName>
    </submittedName>
</protein>
<reference evidence="2" key="1">
    <citation type="journal article" date="2022" name="Mol. Ecol. Resour.">
        <title>The genomes of chicory, endive, great burdock and yacon provide insights into Asteraceae palaeo-polyploidization history and plant inulin production.</title>
        <authorList>
            <person name="Fan W."/>
            <person name="Wang S."/>
            <person name="Wang H."/>
            <person name="Wang A."/>
            <person name="Jiang F."/>
            <person name="Liu H."/>
            <person name="Zhao H."/>
            <person name="Xu D."/>
            <person name="Zhang Y."/>
        </authorList>
    </citation>
    <scope>NUCLEOTIDE SEQUENCE [LARGE SCALE GENOMIC DNA]</scope>
    <source>
        <strain evidence="2">cv. Punajuju</strain>
    </source>
</reference>
<organism evidence="1 2">
    <name type="scientific">Cichorium intybus</name>
    <name type="common">Chicory</name>
    <dbReference type="NCBI Taxonomy" id="13427"/>
    <lineage>
        <taxon>Eukaryota</taxon>
        <taxon>Viridiplantae</taxon>
        <taxon>Streptophyta</taxon>
        <taxon>Embryophyta</taxon>
        <taxon>Tracheophyta</taxon>
        <taxon>Spermatophyta</taxon>
        <taxon>Magnoliopsida</taxon>
        <taxon>eudicotyledons</taxon>
        <taxon>Gunneridae</taxon>
        <taxon>Pentapetalae</taxon>
        <taxon>asterids</taxon>
        <taxon>campanulids</taxon>
        <taxon>Asterales</taxon>
        <taxon>Asteraceae</taxon>
        <taxon>Cichorioideae</taxon>
        <taxon>Cichorieae</taxon>
        <taxon>Cichoriinae</taxon>
        <taxon>Cichorium</taxon>
    </lineage>
</organism>
<proteinExistence type="predicted"/>
<gene>
    <name evidence="1" type="ORF">L2E82_17958</name>
</gene>
<reference evidence="1 2" key="2">
    <citation type="journal article" date="2022" name="Mol. Ecol. Resour.">
        <title>The genomes of chicory, endive, great burdock and yacon provide insights into Asteraceae paleo-polyploidization history and plant inulin production.</title>
        <authorList>
            <person name="Fan W."/>
            <person name="Wang S."/>
            <person name="Wang H."/>
            <person name="Wang A."/>
            <person name="Jiang F."/>
            <person name="Liu H."/>
            <person name="Zhao H."/>
            <person name="Xu D."/>
            <person name="Zhang Y."/>
        </authorList>
    </citation>
    <scope>NUCLEOTIDE SEQUENCE [LARGE SCALE GENOMIC DNA]</scope>
    <source>
        <strain evidence="2">cv. Punajuju</strain>
        <tissue evidence="1">Leaves</tissue>
    </source>
</reference>
<sequence length="171" mass="19644">MRNKATSQKKLVKIVWIIKTPIRALCKAKDIYVKGITNFSNTYNRPVMIIEDANRTTMQLPRSFSTTMLPNDHNRHQQPGDLIRANFTSSTHTTMADLERYMMHKQNQQLQPCASRKGVPRSCSVGMGRIDEDRVSSFRDDCILYKNKVVVMVKDSRLSTNCSYANDARQL</sequence>
<keyword evidence="2" id="KW-1185">Reference proteome</keyword>
<accession>A0ACB9F8L7</accession>
<evidence type="ECO:0000313" key="1">
    <source>
        <dbReference type="EMBL" id="KAI3767649.1"/>
    </source>
</evidence>
<name>A0ACB9F8L7_CICIN</name>
<dbReference type="Proteomes" id="UP001055811">
    <property type="component" value="Linkage Group LG03"/>
</dbReference>